<proteinExistence type="predicted"/>
<comment type="caution">
    <text evidence="1">The sequence shown here is derived from an EMBL/GenBank/DDBJ whole genome shotgun (WGS) entry which is preliminary data.</text>
</comment>
<gene>
    <name evidence="1" type="ORF">Sradi_4020300</name>
</gene>
<reference evidence="1" key="2">
    <citation type="journal article" date="2024" name="Plant">
        <title>Genomic evolution and insights into agronomic trait innovations of Sesamum species.</title>
        <authorList>
            <person name="Miao H."/>
            <person name="Wang L."/>
            <person name="Qu L."/>
            <person name="Liu H."/>
            <person name="Sun Y."/>
            <person name="Le M."/>
            <person name="Wang Q."/>
            <person name="Wei S."/>
            <person name="Zheng Y."/>
            <person name="Lin W."/>
            <person name="Duan Y."/>
            <person name="Cao H."/>
            <person name="Xiong S."/>
            <person name="Wang X."/>
            <person name="Wei L."/>
            <person name="Li C."/>
            <person name="Ma Q."/>
            <person name="Ju M."/>
            <person name="Zhao R."/>
            <person name="Li G."/>
            <person name="Mu C."/>
            <person name="Tian Q."/>
            <person name="Mei H."/>
            <person name="Zhang T."/>
            <person name="Gao T."/>
            <person name="Zhang H."/>
        </authorList>
    </citation>
    <scope>NUCLEOTIDE SEQUENCE</scope>
    <source>
        <strain evidence="1">G02</strain>
    </source>
</reference>
<accession>A0AAW2PLJ4</accession>
<dbReference type="AlphaFoldDB" id="A0AAW2PLJ4"/>
<sequence>MTPEIASFISGKIGRLQHYDQPKMLESWGSFLRIRVTIDVSKPLPRALNIRTILGDEHIVTFTFKWPPKFCYVCGWIAHISKWCDTRFQPDLLIIVTTHHLVIGSELLVAPNLVPDFPNTVTL</sequence>
<name>A0AAW2PLJ4_SESRA</name>
<organism evidence="1">
    <name type="scientific">Sesamum radiatum</name>
    <name type="common">Black benniseed</name>
    <dbReference type="NCBI Taxonomy" id="300843"/>
    <lineage>
        <taxon>Eukaryota</taxon>
        <taxon>Viridiplantae</taxon>
        <taxon>Streptophyta</taxon>
        <taxon>Embryophyta</taxon>
        <taxon>Tracheophyta</taxon>
        <taxon>Spermatophyta</taxon>
        <taxon>Magnoliopsida</taxon>
        <taxon>eudicotyledons</taxon>
        <taxon>Gunneridae</taxon>
        <taxon>Pentapetalae</taxon>
        <taxon>asterids</taxon>
        <taxon>lamiids</taxon>
        <taxon>Lamiales</taxon>
        <taxon>Pedaliaceae</taxon>
        <taxon>Sesamum</taxon>
    </lineage>
</organism>
<dbReference type="InterPro" id="IPR040256">
    <property type="entry name" value="At4g02000-like"/>
</dbReference>
<protein>
    <recommendedName>
        <fullName evidence="2">Zinc knuckle CX2CX4HX4C domain-containing protein</fullName>
    </recommendedName>
</protein>
<evidence type="ECO:0000313" key="1">
    <source>
        <dbReference type="EMBL" id="KAL0355734.1"/>
    </source>
</evidence>
<dbReference type="EMBL" id="JACGWJ010000017">
    <property type="protein sequence ID" value="KAL0355734.1"/>
    <property type="molecule type" value="Genomic_DNA"/>
</dbReference>
<dbReference type="PANTHER" id="PTHR31286:SF178">
    <property type="entry name" value="DUF4283 DOMAIN-CONTAINING PROTEIN"/>
    <property type="match status" value="1"/>
</dbReference>
<reference evidence="1" key="1">
    <citation type="submission" date="2020-06" db="EMBL/GenBank/DDBJ databases">
        <authorList>
            <person name="Li T."/>
            <person name="Hu X."/>
            <person name="Zhang T."/>
            <person name="Song X."/>
            <person name="Zhang H."/>
            <person name="Dai N."/>
            <person name="Sheng W."/>
            <person name="Hou X."/>
            <person name="Wei L."/>
        </authorList>
    </citation>
    <scope>NUCLEOTIDE SEQUENCE</scope>
    <source>
        <strain evidence="1">G02</strain>
        <tissue evidence="1">Leaf</tissue>
    </source>
</reference>
<dbReference type="PANTHER" id="PTHR31286">
    <property type="entry name" value="GLYCINE-RICH CELL WALL STRUCTURAL PROTEIN 1.8-LIKE"/>
    <property type="match status" value="1"/>
</dbReference>
<evidence type="ECO:0008006" key="2">
    <source>
        <dbReference type="Google" id="ProtNLM"/>
    </source>
</evidence>